<accession>A0A1D7UAV3</accession>
<dbReference type="STRING" id="1526658.BHK69_15410"/>
<evidence type="ECO:0000313" key="2">
    <source>
        <dbReference type="Proteomes" id="UP000094969"/>
    </source>
</evidence>
<sequence length="179" mass="19904">MGLNYEDLDEETRRLMVEEIEIDIASDKIYRSSYLGQRSQGNWPDYITEAARSGSDDSLARQLRVPGALNQTTQRRLATGRVISAKVPNNAAEVLAESEFNRYYARGLSRKAIQNEIPRLQVYRAKRVMNPRPESEEKIGLLVDPATLLIDLRGSIGVEPALGVPPGPGSGISVRIPKR</sequence>
<dbReference type="RefSeq" id="WP_069693690.1">
    <property type="nucleotide sequence ID" value="NZ_CP017147.1"/>
</dbReference>
<keyword evidence="2" id="KW-1185">Reference proteome</keyword>
<dbReference type="EMBL" id="CP017147">
    <property type="protein sequence ID" value="AOO84503.1"/>
    <property type="molecule type" value="Genomic_DNA"/>
</dbReference>
<dbReference type="AlphaFoldDB" id="A0A1D7UAV3"/>
<dbReference type="Proteomes" id="UP000094969">
    <property type="component" value="Chromosome"/>
</dbReference>
<protein>
    <submittedName>
        <fullName evidence="1">Uncharacterized protein</fullName>
    </submittedName>
</protein>
<gene>
    <name evidence="1" type="ORF">BHK69_15410</name>
</gene>
<name>A0A1D7UAV3_9HYPH</name>
<dbReference type="KEGG" id="bvv:BHK69_15410"/>
<organism evidence="1 2">
    <name type="scientific">Bosea vaviloviae</name>
    <dbReference type="NCBI Taxonomy" id="1526658"/>
    <lineage>
        <taxon>Bacteria</taxon>
        <taxon>Pseudomonadati</taxon>
        <taxon>Pseudomonadota</taxon>
        <taxon>Alphaproteobacteria</taxon>
        <taxon>Hyphomicrobiales</taxon>
        <taxon>Boseaceae</taxon>
        <taxon>Bosea</taxon>
    </lineage>
</organism>
<reference evidence="1 2" key="1">
    <citation type="journal article" date="2015" name="Antonie Van Leeuwenhoek">
        <title>Bosea vaviloviae sp. nov., a new species of slow-growing rhizobia isolated from nodules of the relict species Vavilovia formosa (Stev.) Fed.</title>
        <authorList>
            <person name="Safronova V.I."/>
            <person name="Kuznetsova I.G."/>
            <person name="Sazanova A.L."/>
            <person name="Kimeklis A.K."/>
            <person name="Belimov A.A."/>
            <person name="Andronov E.E."/>
            <person name="Pinaev A.G."/>
            <person name="Chizhevskaya E.P."/>
            <person name="Pukhaev A.R."/>
            <person name="Popov K.P."/>
            <person name="Willems A."/>
            <person name="Tikhonovich I.A."/>
        </authorList>
    </citation>
    <scope>NUCLEOTIDE SEQUENCE [LARGE SCALE GENOMIC DNA]</scope>
    <source>
        <strain evidence="1 2">Vaf18</strain>
    </source>
</reference>
<evidence type="ECO:0000313" key="1">
    <source>
        <dbReference type="EMBL" id="AOO84503.1"/>
    </source>
</evidence>
<proteinExistence type="predicted"/>
<dbReference type="OrthoDB" id="5123270at2"/>